<organism evidence="2 3">
    <name type="scientific">Nocardioides abyssi</name>
    <dbReference type="NCBI Taxonomy" id="3058370"/>
    <lineage>
        <taxon>Bacteria</taxon>
        <taxon>Bacillati</taxon>
        <taxon>Actinomycetota</taxon>
        <taxon>Actinomycetes</taxon>
        <taxon>Propionibacteriales</taxon>
        <taxon>Nocardioidaceae</taxon>
        <taxon>Nocardioides</taxon>
    </lineage>
</organism>
<name>A0ABT8EPC2_9ACTN</name>
<dbReference type="Proteomes" id="UP001168537">
    <property type="component" value="Unassembled WGS sequence"/>
</dbReference>
<dbReference type="EMBL" id="JAUHJR010000001">
    <property type="protein sequence ID" value="MDN4159975.1"/>
    <property type="molecule type" value="Genomic_DNA"/>
</dbReference>
<protein>
    <submittedName>
        <fullName evidence="2">Uncharacterized protein</fullName>
    </submittedName>
</protein>
<keyword evidence="1" id="KW-0732">Signal</keyword>
<feature type="chain" id="PRO_5046077032" evidence="1">
    <location>
        <begin position="24"/>
        <end position="247"/>
    </location>
</feature>
<reference evidence="2" key="1">
    <citation type="submission" date="2023-06" db="EMBL/GenBank/DDBJ databases">
        <title>Draft genome sequence of Nocardioides sp. SOB72.</title>
        <authorList>
            <person name="Zhang G."/>
        </authorList>
    </citation>
    <scope>NUCLEOTIDE SEQUENCE</scope>
    <source>
        <strain evidence="2">SOB72</strain>
    </source>
</reference>
<evidence type="ECO:0000313" key="3">
    <source>
        <dbReference type="Proteomes" id="UP001168537"/>
    </source>
</evidence>
<comment type="caution">
    <text evidence="2">The sequence shown here is derived from an EMBL/GenBank/DDBJ whole genome shotgun (WGS) entry which is preliminary data.</text>
</comment>
<evidence type="ECO:0000313" key="2">
    <source>
        <dbReference type="EMBL" id="MDN4159975.1"/>
    </source>
</evidence>
<gene>
    <name evidence="2" type="ORF">QWY29_01305</name>
</gene>
<sequence length="247" mass="25817">MTRCAALAATVVLLGAGLPAASAAPADAPPTDEPPAERTVTVRGDCGPSGRVVLRQVLDGDRTTVAVRLRGVPDGRWRGEHLVEVGVDDTEDTRLAADVRAHVLAVGFEVDGAAVGGVLRLSGPRGAECHAAYSEAGSMVVVTDARLAGVVRRSGPRRLVARADVDCRPGPRWSVELGFSDESSGSGFGSPRVRCRSGSAVLREVVERDVATLPATVEVAARRPGGRHLRLRYVASDPAPVDLPSRR</sequence>
<proteinExistence type="predicted"/>
<feature type="signal peptide" evidence="1">
    <location>
        <begin position="1"/>
        <end position="23"/>
    </location>
</feature>
<accession>A0ABT8EPC2</accession>
<evidence type="ECO:0000256" key="1">
    <source>
        <dbReference type="SAM" id="SignalP"/>
    </source>
</evidence>
<keyword evidence="3" id="KW-1185">Reference proteome</keyword>
<dbReference type="RefSeq" id="WP_300958847.1">
    <property type="nucleotide sequence ID" value="NZ_JAUHJR010000001.1"/>
</dbReference>